<dbReference type="EMBL" id="JASBWT010000006">
    <property type="protein sequence ID" value="KAJ9103979.1"/>
    <property type="molecule type" value="Genomic_DNA"/>
</dbReference>
<keyword evidence="2" id="KW-1185">Reference proteome</keyword>
<proteinExistence type="predicted"/>
<reference evidence="1" key="1">
    <citation type="submission" date="2023-04" db="EMBL/GenBank/DDBJ databases">
        <title>Draft Genome sequencing of Naganishia species isolated from polar environments using Oxford Nanopore Technology.</title>
        <authorList>
            <person name="Leo P."/>
            <person name="Venkateswaran K."/>
        </authorList>
    </citation>
    <scope>NUCLEOTIDE SEQUENCE</scope>
    <source>
        <strain evidence="1">MNA-CCFEE 5423</strain>
    </source>
</reference>
<dbReference type="Proteomes" id="UP001227268">
    <property type="component" value="Unassembled WGS sequence"/>
</dbReference>
<gene>
    <name evidence="1" type="ORF">QFC21_002442</name>
</gene>
<evidence type="ECO:0000313" key="2">
    <source>
        <dbReference type="Proteomes" id="UP001227268"/>
    </source>
</evidence>
<accession>A0ACC2VYA7</accession>
<evidence type="ECO:0000313" key="1">
    <source>
        <dbReference type="EMBL" id="KAJ9103979.1"/>
    </source>
</evidence>
<sequence length="1194" mass="127912">MRSTSGRFHLGLGKRSNTDDRGERERDVSGSDQGGDSRVVSGSGSNNGSGGNAGFGGRTGTGALLKGRVAHTGISNGFQLPNFIGNSELRQLQDLIHSEKSVLQSVDRTAAEFAKAQQCLSLWGQTEGSDFADITTHASLILSHLPTGYSKFSVHQADQRAIWKSVRTREEELDDLQKRRRNTYARAEKEEKKLAKMSQENKNLHSQTELLSSLRDQIRHMDTDIVTEEAKIGDFKRRATKEALGIKFNGLLELAEHLTIVGELGKLLIEEIPLEETPPGYGRAPYQSYATTERLSSEAAKCISQVVFHPPQVAARPPGLPHMQPLAPNSAGSAGQQEFAMGDGVPSRHEQSDVYRRYAEAYSDDPGAPVGDNTRATAPKLTRFQSEEVTPIADGLPHTPPTSGPPQLHKIMFDAPLSPPVPGGGNTAEHGYEYEQAAADAAQGLGQTVAPLLDSVTGQPHLEPLNTSGERGFTQTQQYGDATEQLNSPEPFSAVSRTGEGTLLSSYASEAIVQPAQHAHSAHATSARVSRLGGSQAEGLGGHGLAHPMTTSFASATVAPTPAPLSAAYDHDLKEDGPRRVLRIEDWVIETVKKPILNGPEIDAASADLDIPLPEMTFGNNSLTLQYTPSPSAPGISIRFDALLALSLIPKGPGWESVTGGAVQVAMAQSWGAAQATARAAGQKTMLSEGPIPDAPAKPFDWTYSTTFAGDIYVLGGSGDYDFQPSTVDKIPMDLLARQDPVLDKILFYDDVPLYEDELHDNGESILNVRIRVMPHSFFILSRLFLRVDGVLFRTFDTRVFHQFGSGKLIREVCGRECSYADIKSRLESSDDLTPLTDPNFVTQVLASIPIASAQLNEKLWPGLGIRTEVLVLPSPTGDAENASLAASPAQPETVSHDAVSQITTPPSSAGAANPTFATPPPVSESREEGTYESPNRPSIMSRGRMSRRGDDAGADDGYNYGYDNTAYFVRNHASSPNSIPREQKSLPVNPESSEIPPINEYRENEREAFGAGLPTPVGDREAFYTPSENVPGSLPAPPRVLSPAIGSTNGTGGPRKIAAGAFRRNKPTPAIAASPAALSTARSESSPSGSPRHSQQYTSPQIAQQTYTPVQVSSGDYSAEPYSNHQREAALDDSRFSDPGVDPSLGLGSPLPPPAYGNSHGDAAANDIYADAAQQGYQQNQLVARDTDDGHLR</sequence>
<organism evidence="1 2">
    <name type="scientific">Naganishia friedmannii</name>
    <dbReference type="NCBI Taxonomy" id="89922"/>
    <lineage>
        <taxon>Eukaryota</taxon>
        <taxon>Fungi</taxon>
        <taxon>Dikarya</taxon>
        <taxon>Basidiomycota</taxon>
        <taxon>Agaricomycotina</taxon>
        <taxon>Tremellomycetes</taxon>
        <taxon>Filobasidiales</taxon>
        <taxon>Filobasidiaceae</taxon>
        <taxon>Naganishia</taxon>
    </lineage>
</organism>
<name>A0ACC2VYA7_9TREE</name>
<protein>
    <submittedName>
        <fullName evidence="1">Uncharacterized protein</fullName>
    </submittedName>
</protein>
<comment type="caution">
    <text evidence="1">The sequence shown here is derived from an EMBL/GenBank/DDBJ whole genome shotgun (WGS) entry which is preliminary data.</text>
</comment>